<evidence type="ECO:0000256" key="7">
    <source>
        <dbReference type="PIRSR" id="PIRSR600715-1"/>
    </source>
</evidence>
<accession>A0A2M7E716</accession>
<proteinExistence type="predicted"/>
<comment type="caution">
    <text evidence="9">The sequence shown here is derived from an EMBL/GenBank/DDBJ whole genome shotgun (WGS) entry which is preliminary data.</text>
</comment>
<feature type="transmembrane region" description="Helical" evidence="8">
    <location>
        <begin position="257"/>
        <end position="279"/>
    </location>
</feature>
<feature type="transmembrane region" description="Helical" evidence="8">
    <location>
        <begin position="125"/>
        <end position="144"/>
    </location>
</feature>
<comment type="subcellular location">
    <subcellularLocation>
        <location evidence="1">Cell membrane</location>
        <topology evidence="1">Multi-pass membrane protein</topology>
    </subcellularLocation>
</comment>
<dbReference type="GO" id="GO:0044038">
    <property type="term" value="P:cell wall macromolecule biosynthetic process"/>
    <property type="evidence" value="ECO:0007669"/>
    <property type="project" value="TreeGrafter"/>
</dbReference>
<comment type="cofactor">
    <cofactor evidence="7">
        <name>Mg(2+)</name>
        <dbReference type="ChEBI" id="CHEBI:18420"/>
    </cofactor>
</comment>
<dbReference type="Proteomes" id="UP000228886">
    <property type="component" value="Unassembled WGS sequence"/>
</dbReference>
<feature type="binding site" evidence="7">
    <location>
        <position position="172"/>
    </location>
    <ligand>
        <name>Mg(2+)</name>
        <dbReference type="ChEBI" id="CHEBI:18420"/>
    </ligand>
</feature>
<dbReference type="GO" id="GO:0046872">
    <property type="term" value="F:metal ion binding"/>
    <property type="evidence" value="ECO:0007669"/>
    <property type="project" value="UniProtKB-KW"/>
</dbReference>
<evidence type="ECO:0008006" key="11">
    <source>
        <dbReference type="Google" id="ProtNLM"/>
    </source>
</evidence>
<evidence type="ECO:0000256" key="4">
    <source>
        <dbReference type="ARBA" id="ARBA00022692"/>
    </source>
</evidence>
<evidence type="ECO:0000256" key="3">
    <source>
        <dbReference type="ARBA" id="ARBA00022679"/>
    </source>
</evidence>
<evidence type="ECO:0000313" key="10">
    <source>
        <dbReference type="Proteomes" id="UP000228886"/>
    </source>
</evidence>
<feature type="transmembrane region" description="Helical" evidence="8">
    <location>
        <begin position="29"/>
        <end position="51"/>
    </location>
</feature>
<reference evidence="10" key="1">
    <citation type="submission" date="2017-09" db="EMBL/GenBank/DDBJ databases">
        <title>Depth-based differentiation of microbial function through sediment-hosted aquifers and enrichment of novel symbionts in the deep terrestrial subsurface.</title>
        <authorList>
            <person name="Probst A.J."/>
            <person name="Ladd B."/>
            <person name="Jarett J.K."/>
            <person name="Geller-Mcgrath D.E."/>
            <person name="Sieber C.M.K."/>
            <person name="Emerson J.B."/>
            <person name="Anantharaman K."/>
            <person name="Thomas B.C."/>
            <person name="Malmstrom R."/>
            <person name="Stieglmeier M."/>
            <person name="Klingl A."/>
            <person name="Woyke T."/>
            <person name="Ryan C.M."/>
            <person name="Banfield J.F."/>
        </authorList>
    </citation>
    <scope>NUCLEOTIDE SEQUENCE [LARGE SCALE GENOMIC DNA]</scope>
</reference>
<dbReference type="GO" id="GO:0009103">
    <property type="term" value="P:lipopolysaccharide biosynthetic process"/>
    <property type="evidence" value="ECO:0007669"/>
    <property type="project" value="TreeGrafter"/>
</dbReference>
<name>A0A2M7E716_9BACT</name>
<evidence type="ECO:0000256" key="5">
    <source>
        <dbReference type="ARBA" id="ARBA00022989"/>
    </source>
</evidence>
<feature type="transmembrane region" description="Helical" evidence="8">
    <location>
        <begin position="71"/>
        <end position="89"/>
    </location>
</feature>
<keyword evidence="3" id="KW-0808">Transferase</keyword>
<feature type="transmembrane region" description="Helical" evidence="8">
    <location>
        <begin position="203"/>
        <end position="221"/>
    </location>
</feature>
<organism evidence="9 10">
    <name type="scientific">bacterium (Candidatus Ratteibacteria) CG01_land_8_20_14_3_00_40_19</name>
    <dbReference type="NCBI Taxonomy" id="2014290"/>
    <lineage>
        <taxon>Bacteria</taxon>
        <taxon>Candidatus Ratteibacteria</taxon>
    </lineage>
</organism>
<feature type="transmembrane region" description="Helical" evidence="8">
    <location>
        <begin position="343"/>
        <end position="363"/>
    </location>
</feature>
<keyword evidence="5 8" id="KW-1133">Transmembrane helix</keyword>
<dbReference type="GO" id="GO:0016780">
    <property type="term" value="F:phosphotransferase activity, for other substituted phosphate groups"/>
    <property type="evidence" value="ECO:0007669"/>
    <property type="project" value="InterPro"/>
</dbReference>
<feature type="transmembrane region" description="Helical" evidence="8">
    <location>
        <begin position="179"/>
        <end position="197"/>
    </location>
</feature>
<feature type="binding site" evidence="7">
    <location>
        <position position="232"/>
    </location>
    <ligand>
        <name>Mg(2+)</name>
        <dbReference type="ChEBI" id="CHEBI:18420"/>
    </ligand>
</feature>
<dbReference type="InterPro" id="IPR000715">
    <property type="entry name" value="Glycosyl_transferase_4"/>
</dbReference>
<sequence length="368" mass="40737">MKSFKKLLPFFLIITLLSLKGWFAGKIIYWAYLFSLSFLFAFLLTPAARWIALKRKIIDYPDKRKIHKSPIPRLGGGAVYLSFVLVILYNFHFSLQLKGVVLATSLIFALGLFDDIKELPAALKLGVQIFAVLLLIHYGVVLSFPYPGFWWGKILASLLTILWIVGITNAINFLDGLDGLVTGLGIIASLFFLVIALESGQIYLAYLSIVLAGTLAGFLGYNSHPAKIFLGDSGSTFIGFFLAAIAVMGGWAENNPLVALGTPILILSIPIFDMIYITISRIGVKRITNFSQWLSYVGKDHLHHRLLNLGFSQKEAVLLIYFLAFSLGIGSLILRSINQAEIFLILTQVGFIFLVIVILMNVAKRGKA</sequence>
<evidence type="ECO:0000256" key="8">
    <source>
        <dbReference type="SAM" id="Phobius"/>
    </source>
</evidence>
<keyword evidence="4 8" id="KW-0812">Transmembrane</keyword>
<dbReference type="PANTHER" id="PTHR22926">
    <property type="entry name" value="PHOSPHO-N-ACETYLMURAMOYL-PENTAPEPTIDE-TRANSFERASE"/>
    <property type="match status" value="1"/>
</dbReference>
<dbReference type="PANTHER" id="PTHR22926:SF3">
    <property type="entry name" value="UNDECAPRENYL-PHOSPHATE ALPHA-N-ACETYLGLUCOSAMINYL 1-PHOSPHATE TRANSFERASE"/>
    <property type="match status" value="1"/>
</dbReference>
<feature type="transmembrane region" description="Helical" evidence="8">
    <location>
        <begin position="316"/>
        <end position="337"/>
    </location>
</feature>
<keyword evidence="2" id="KW-1003">Cell membrane</keyword>
<gene>
    <name evidence="9" type="ORF">COS11_06915</name>
</gene>
<evidence type="ECO:0000256" key="2">
    <source>
        <dbReference type="ARBA" id="ARBA00022475"/>
    </source>
</evidence>
<evidence type="ECO:0000256" key="1">
    <source>
        <dbReference type="ARBA" id="ARBA00004651"/>
    </source>
</evidence>
<keyword evidence="7" id="KW-0460">Magnesium</keyword>
<evidence type="ECO:0000256" key="6">
    <source>
        <dbReference type="ARBA" id="ARBA00023136"/>
    </source>
</evidence>
<dbReference type="EMBL" id="PETL01000329">
    <property type="protein sequence ID" value="PIV63537.1"/>
    <property type="molecule type" value="Genomic_DNA"/>
</dbReference>
<feature type="transmembrane region" description="Helical" evidence="8">
    <location>
        <begin position="7"/>
        <end position="23"/>
    </location>
</feature>
<feature type="transmembrane region" description="Helical" evidence="8">
    <location>
        <begin position="95"/>
        <end position="113"/>
    </location>
</feature>
<dbReference type="GO" id="GO:0005886">
    <property type="term" value="C:plasma membrane"/>
    <property type="evidence" value="ECO:0007669"/>
    <property type="project" value="UniProtKB-SubCell"/>
</dbReference>
<evidence type="ECO:0000313" key="9">
    <source>
        <dbReference type="EMBL" id="PIV63537.1"/>
    </source>
</evidence>
<dbReference type="GO" id="GO:0071555">
    <property type="term" value="P:cell wall organization"/>
    <property type="evidence" value="ECO:0007669"/>
    <property type="project" value="TreeGrafter"/>
</dbReference>
<dbReference type="Pfam" id="PF00953">
    <property type="entry name" value="Glycos_transf_4"/>
    <property type="match status" value="1"/>
</dbReference>
<keyword evidence="7" id="KW-0479">Metal-binding</keyword>
<dbReference type="CDD" id="cd06853">
    <property type="entry name" value="GT_WecA_like"/>
    <property type="match status" value="1"/>
</dbReference>
<protein>
    <recommendedName>
        <fullName evidence="11">Undecaprenyl-phosphate alpha-N-acetylglucosaminyl 1-phosphate transferase</fullName>
    </recommendedName>
</protein>
<dbReference type="AlphaFoldDB" id="A0A2M7E716"/>
<feature type="transmembrane region" description="Helical" evidence="8">
    <location>
        <begin position="150"/>
        <end position="172"/>
    </location>
</feature>
<keyword evidence="6 8" id="KW-0472">Membrane</keyword>
<feature type="transmembrane region" description="Helical" evidence="8">
    <location>
        <begin position="228"/>
        <end position="251"/>
    </location>
</feature>